<dbReference type="GO" id="GO:0046872">
    <property type="term" value="F:metal ion binding"/>
    <property type="evidence" value="ECO:0007669"/>
    <property type="project" value="UniProtKB-KW"/>
</dbReference>
<dbReference type="SUPFAM" id="SSF50022">
    <property type="entry name" value="ISP domain"/>
    <property type="match status" value="1"/>
</dbReference>
<dbReference type="AlphaFoldDB" id="A0A2T4IKC5"/>
<name>A0A2T4IKC5_9RHOO</name>
<feature type="domain" description="Rieske" evidence="5">
    <location>
        <begin position="6"/>
        <end position="112"/>
    </location>
</feature>
<keyword evidence="7" id="KW-1185">Reference proteome</keyword>
<keyword evidence="3" id="KW-0408">Iron</keyword>
<dbReference type="InterPro" id="IPR036922">
    <property type="entry name" value="Rieske_2Fe-2S_sf"/>
</dbReference>
<dbReference type="EMBL" id="PZKC01000001">
    <property type="protein sequence ID" value="PTD98219.1"/>
    <property type="molecule type" value="Genomic_DNA"/>
</dbReference>
<reference evidence="6 7" key="2">
    <citation type="submission" date="2018-04" db="EMBL/GenBank/DDBJ databases">
        <title>Thauera lacus sp. nov., isolated from an saline lake in Inner Mongolia, China.</title>
        <authorList>
            <person name="Liang Q.-Y."/>
        </authorList>
    </citation>
    <scope>NUCLEOTIDE SEQUENCE [LARGE SCALE GENOMIC DNA]</scope>
    <source>
        <strain evidence="6 7">D20</strain>
    </source>
</reference>
<keyword evidence="4" id="KW-0411">Iron-sulfur</keyword>
<dbReference type="RefSeq" id="WP_107491979.1">
    <property type="nucleotide sequence ID" value="NZ_PZKC01000001.1"/>
</dbReference>
<keyword evidence="2" id="KW-0479">Metal-binding</keyword>
<dbReference type="Pfam" id="PF00355">
    <property type="entry name" value="Rieske"/>
    <property type="match status" value="1"/>
</dbReference>
<comment type="caution">
    <text evidence="6">The sequence shown here is derived from an EMBL/GenBank/DDBJ whole genome shotgun (WGS) entry which is preliminary data.</text>
</comment>
<evidence type="ECO:0000313" key="6">
    <source>
        <dbReference type="EMBL" id="PTD98219.1"/>
    </source>
</evidence>
<accession>A0A2T4IKC5</accession>
<evidence type="ECO:0000256" key="3">
    <source>
        <dbReference type="ARBA" id="ARBA00023004"/>
    </source>
</evidence>
<dbReference type="Proteomes" id="UP000241193">
    <property type="component" value="Unassembled WGS sequence"/>
</dbReference>
<dbReference type="InterPro" id="IPR017941">
    <property type="entry name" value="Rieske_2Fe-2S"/>
</dbReference>
<evidence type="ECO:0000259" key="5">
    <source>
        <dbReference type="PROSITE" id="PS51296"/>
    </source>
</evidence>
<sequence>MAERERLICASAALRDGGDGVRFEVMRHGRVQAAFAVRYYGTVYAYLNRCAHVPIELDWQPGRFFDLSGHYLICAAHGAHYAVRDGRCELGPCKGARLVAVEVCERDGGVFVRDAD</sequence>
<reference evidence="6 7" key="1">
    <citation type="submission" date="2018-03" db="EMBL/GenBank/DDBJ databases">
        <authorList>
            <person name="Keele B.F."/>
        </authorList>
    </citation>
    <scope>NUCLEOTIDE SEQUENCE [LARGE SCALE GENOMIC DNA]</scope>
    <source>
        <strain evidence="6 7">D20</strain>
    </source>
</reference>
<proteinExistence type="predicted"/>
<gene>
    <name evidence="6" type="ORF">C8261_00215</name>
</gene>
<evidence type="ECO:0000313" key="7">
    <source>
        <dbReference type="Proteomes" id="UP000241193"/>
    </source>
</evidence>
<dbReference type="PANTHER" id="PTHR40261">
    <property type="match status" value="1"/>
</dbReference>
<evidence type="ECO:0000256" key="4">
    <source>
        <dbReference type="ARBA" id="ARBA00023014"/>
    </source>
</evidence>
<protein>
    <submittedName>
        <fullName evidence="6">(2Fe-2S)-binding protein</fullName>
    </submittedName>
</protein>
<organism evidence="6 7">
    <name type="scientific">Pseudothauera lacus</name>
    <dbReference type="NCBI Taxonomy" id="2136175"/>
    <lineage>
        <taxon>Bacteria</taxon>
        <taxon>Pseudomonadati</taxon>
        <taxon>Pseudomonadota</taxon>
        <taxon>Betaproteobacteria</taxon>
        <taxon>Rhodocyclales</taxon>
        <taxon>Zoogloeaceae</taxon>
        <taxon>Pseudothauera</taxon>
    </lineage>
</organism>
<evidence type="ECO:0000256" key="2">
    <source>
        <dbReference type="ARBA" id="ARBA00022723"/>
    </source>
</evidence>
<dbReference type="PROSITE" id="PS51296">
    <property type="entry name" value="RIESKE"/>
    <property type="match status" value="1"/>
</dbReference>
<evidence type="ECO:0000256" key="1">
    <source>
        <dbReference type="ARBA" id="ARBA00022714"/>
    </source>
</evidence>
<keyword evidence="1" id="KW-0001">2Fe-2S</keyword>
<dbReference type="Gene3D" id="2.102.10.10">
    <property type="entry name" value="Rieske [2Fe-2S] iron-sulphur domain"/>
    <property type="match status" value="1"/>
</dbReference>
<dbReference type="GO" id="GO:0051537">
    <property type="term" value="F:2 iron, 2 sulfur cluster binding"/>
    <property type="evidence" value="ECO:0007669"/>
    <property type="project" value="UniProtKB-KW"/>
</dbReference>
<dbReference type="PANTHER" id="PTHR40261:SF1">
    <property type="entry name" value="RIESKE DOMAIN-CONTAINING PROTEIN"/>
    <property type="match status" value="1"/>
</dbReference>
<dbReference type="OrthoDB" id="9794779at2"/>